<dbReference type="Proteomes" id="UP001066276">
    <property type="component" value="Chromosome 3_2"/>
</dbReference>
<protein>
    <submittedName>
        <fullName evidence="1">Uncharacterized protein</fullName>
    </submittedName>
</protein>
<dbReference type="Gene3D" id="3.60.10.10">
    <property type="entry name" value="Endonuclease/exonuclease/phosphatase"/>
    <property type="match status" value="1"/>
</dbReference>
<comment type="caution">
    <text evidence="1">The sequence shown here is derived from an EMBL/GenBank/DDBJ whole genome shotgun (WGS) entry which is preliminary data.</text>
</comment>
<dbReference type="SUPFAM" id="SSF56219">
    <property type="entry name" value="DNase I-like"/>
    <property type="match status" value="1"/>
</dbReference>
<accession>A0AAV7TRU5</accession>
<keyword evidence="2" id="KW-1185">Reference proteome</keyword>
<gene>
    <name evidence="1" type="ORF">NDU88_004427</name>
</gene>
<dbReference type="EMBL" id="JANPWB010000006">
    <property type="protein sequence ID" value="KAJ1179191.1"/>
    <property type="molecule type" value="Genomic_DNA"/>
</dbReference>
<reference evidence="1" key="1">
    <citation type="journal article" date="2022" name="bioRxiv">
        <title>Sequencing and chromosome-scale assembly of the giantPleurodeles waltlgenome.</title>
        <authorList>
            <person name="Brown T."/>
            <person name="Elewa A."/>
            <person name="Iarovenko S."/>
            <person name="Subramanian E."/>
            <person name="Araus A.J."/>
            <person name="Petzold A."/>
            <person name="Susuki M."/>
            <person name="Suzuki K.-i.T."/>
            <person name="Hayashi T."/>
            <person name="Toyoda A."/>
            <person name="Oliveira C."/>
            <person name="Osipova E."/>
            <person name="Leigh N.D."/>
            <person name="Simon A."/>
            <person name="Yun M.H."/>
        </authorList>
    </citation>
    <scope>NUCLEOTIDE SEQUENCE</scope>
    <source>
        <strain evidence="1">20211129_DDA</strain>
        <tissue evidence="1">Liver</tissue>
    </source>
</reference>
<evidence type="ECO:0000313" key="1">
    <source>
        <dbReference type="EMBL" id="KAJ1179191.1"/>
    </source>
</evidence>
<proteinExistence type="predicted"/>
<name>A0AAV7TRU5_PLEWA</name>
<dbReference type="InterPro" id="IPR036691">
    <property type="entry name" value="Endo/exonu/phosph_ase_sf"/>
</dbReference>
<dbReference type="AlphaFoldDB" id="A0AAV7TRU5"/>
<organism evidence="1 2">
    <name type="scientific">Pleurodeles waltl</name>
    <name type="common">Iberian ribbed newt</name>
    <dbReference type="NCBI Taxonomy" id="8319"/>
    <lineage>
        <taxon>Eukaryota</taxon>
        <taxon>Metazoa</taxon>
        <taxon>Chordata</taxon>
        <taxon>Craniata</taxon>
        <taxon>Vertebrata</taxon>
        <taxon>Euteleostomi</taxon>
        <taxon>Amphibia</taxon>
        <taxon>Batrachia</taxon>
        <taxon>Caudata</taxon>
        <taxon>Salamandroidea</taxon>
        <taxon>Salamandridae</taxon>
        <taxon>Pleurodelinae</taxon>
        <taxon>Pleurodeles</taxon>
    </lineage>
</organism>
<evidence type="ECO:0000313" key="2">
    <source>
        <dbReference type="Proteomes" id="UP001066276"/>
    </source>
</evidence>
<sequence>MLKDALQGLFLSNVWHERHPDSLAYSCYTPATSIFSRLDYCFLTPELISHVIDVTYLTQYLSDRFPLLMPVGSKPGHPRIPLWRLRAEALKDPPYVQTLRAALTNYFAENGDREAPGPTTGRR</sequence>